<evidence type="ECO:0000313" key="1">
    <source>
        <dbReference type="EMBL" id="CRY96159.1"/>
    </source>
</evidence>
<name>A0A0H5Q413_9ZZZZ</name>
<organism evidence="1">
    <name type="scientific">uncultured prokaryote</name>
    <dbReference type="NCBI Taxonomy" id="198431"/>
    <lineage>
        <taxon>unclassified sequences</taxon>
        <taxon>environmental samples</taxon>
    </lineage>
</organism>
<dbReference type="AlphaFoldDB" id="A0A0H5Q413"/>
<accession>A0A0H5Q413</accession>
<reference evidence="1" key="2">
    <citation type="submission" date="2015-07" db="EMBL/GenBank/DDBJ databases">
        <title>Plasmids, circular viruses and viroids from rat gut.</title>
        <authorList>
            <person name="Jorgensen T.J."/>
            <person name="Hansen M.A."/>
            <person name="Xu Z."/>
            <person name="Tabak M.A."/>
            <person name="Sorensen S.J."/>
            <person name="Hansen L.H."/>
        </authorList>
    </citation>
    <scope>NUCLEOTIDE SEQUENCE</scope>
    <source>
        <strain evidence="1">RGFK0952</strain>
    </source>
</reference>
<protein>
    <submittedName>
        <fullName evidence="1">Uncharacterized protein</fullName>
    </submittedName>
</protein>
<reference evidence="1" key="1">
    <citation type="submission" date="2015-06" db="EMBL/GenBank/DDBJ databases">
        <authorList>
            <person name="Joergensen T."/>
        </authorList>
    </citation>
    <scope>NUCLEOTIDE SEQUENCE</scope>
    <source>
        <strain evidence="1">RGFK0952</strain>
    </source>
</reference>
<proteinExistence type="predicted"/>
<sequence length="215" mass="22243">MSTGAFAKLVIGGVIDTVQSWSVGISCVANTTPSDADLDAWLTDVYPLVSTWAGAANSFKAINKAACTINTLNAYGYSELGTTAASSAEYRYGTPIAGTNSTGLSSQLALVATFKTLRPGRHNTGRIYVPCTALVQGPANRVVTGTAQGLATATAGLLTALTGTIINSTETAAPIVPNSGAGPSQVITSVYVGDIVDTQRRRRDKYVETRYSANV</sequence>
<dbReference type="EMBL" id="LN853549">
    <property type="protein sequence ID" value="CRY96159.1"/>
    <property type="molecule type" value="Genomic_DNA"/>
</dbReference>